<protein>
    <submittedName>
        <fullName evidence="2">Uncharacterized protein</fullName>
    </submittedName>
</protein>
<dbReference type="EMBL" id="JAQPOK010000081">
    <property type="protein sequence ID" value="MDJ1179248.1"/>
    <property type="molecule type" value="Genomic_DNA"/>
</dbReference>
<proteinExistence type="predicted"/>
<keyword evidence="3" id="KW-1185">Reference proteome</keyword>
<evidence type="ECO:0000256" key="1">
    <source>
        <dbReference type="SAM" id="MobiDB-lite"/>
    </source>
</evidence>
<evidence type="ECO:0000313" key="3">
    <source>
        <dbReference type="Proteomes" id="UP001231370"/>
    </source>
</evidence>
<name>A0ABT7BJ78_9CYAN</name>
<feature type="region of interest" description="Disordered" evidence="1">
    <location>
        <begin position="61"/>
        <end position="133"/>
    </location>
</feature>
<dbReference type="Proteomes" id="UP001231370">
    <property type="component" value="Unassembled WGS sequence"/>
</dbReference>
<feature type="compositionally biased region" description="Acidic residues" evidence="1">
    <location>
        <begin position="61"/>
        <end position="73"/>
    </location>
</feature>
<sequence length="245" mass="26448">MTWFHFLFKPVFSGNSASETHKTFILEPILTPSGIVDALDDGIDFDGDGQESSVEHTELELDNDLDDTIEDPSENTVNDGDPLPEIPDEDIEEIPFIYASEEDPDGESGQESLEATRTEEYPTISSDSEIEGEGEITDEVEDLALVSDSDSQVDGAIAQKSVASGTAEELRALSSDSETEVDGEAPAQLSALAIPEDIVAQPKFDSGYFVVGETGEIEIDYLFDGGKYKGELGIFSLGGMDEYDP</sequence>
<reference evidence="2 3" key="1">
    <citation type="submission" date="2023-01" db="EMBL/GenBank/DDBJ databases">
        <title>Novel diversity within Roseofilum (Cyanobacteria; Desertifilaceae) from marine benthic mats with descriptions of four novel species.</title>
        <authorList>
            <person name="Wang Y."/>
            <person name="Berthold D.E."/>
            <person name="Hu J."/>
            <person name="Lefler F.W."/>
            <person name="Laughinghouse H.D. IV."/>
        </authorList>
    </citation>
    <scope>NUCLEOTIDE SEQUENCE [LARGE SCALE GENOMIC DNA]</scope>
    <source>
        <strain evidence="2 3">BLCC-M91</strain>
    </source>
</reference>
<feature type="region of interest" description="Disordered" evidence="1">
    <location>
        <begin position="162"/>
        <end position="184"/>
    </location>
</feature>
<comment type="caution">
    <text evidence="2">The sequence shown here is derived from an EMBL/GenBank/DDBJ whole genome shotgun (WGS) entry which is preliminary data.</text>
</comment>
<feature type="non-terminal residue" evidence="2">
    <location>
        <position position="245"/>
    </location>
</feature>
<accession>A0ABT7BJ78</accession>
<gene>
    <name evidence="2" type="ORF">PJF56_10265</name>
</gene>
<evidence type="ECO:0000313" key="2">
    <source>
        <dbReference type="EMBL" id="MDJ1179248.1"/>
    </source>
</evidence>
<organism evidence="2 3">
    <name type="scientific">Roseofilum halophilum BLCC-M91</name>
    <dbReference type="NCBI Taxonomy" id="3022259"/>
    <lineage>
        <taxon>Bacteria</taxon>
        <taxon>Bacillati</taxon>
        <taxon>Cyanobacteriota</taxon>
        <taxon>Cyanophyceae</taxon>
        <taxon>Desertifilales</taxon>
        <taxon>Desertifilaceae</taxon>
        <taxon>Roseofilum</taxon>
        <taxon>Roseofilum halophilum</taxon>
    </lineage>
</organism>